<reference evidence="2 3" key="1">
    <citation type="submission" date="2023-02" db="EMBL/GenBank/DDBJ databases">
        <title>LHISI_Scaffold_Assembly.</title>
        <authorList>
            <person name="Stuart O.P."/>
            <person name="Cleave R."/>
            <person name="Magrath M.J.L."/>
            <person name="Mikheyev A.S."/>
        </authorList>
    </citation>
    <scope>NUCLEOTIDE SEQUENCE [LARGE SCALE GENOMIC DNA]</scope>
    <source>
        <strain evidence="2">Daus_M_001</strain>
        <tissue evidence="2">Leg muscle</tissue>
    </source>
</reference>
<dbReference type="Proteomes" id="UP001159363">
    <property type="component" value="Chromosome 2"/>
</dbReference>
<dbReference type="EMBL" id="JARBHB010000002">
    <property type="protein sequence ID" value="KAJ8894436.1"/>
    <property type="molecule type" value="Genomic_DNA"/>
</dbReference>
<feature type="region of interest" description="Disordered" evidence="1">
    <location>
        <begin position="73"/>
        <end position="93"/>
    </location>
</feature>
<proteinExistence type="predicted"/>
<evidence type="ECO:0000313" key="2">
    <source>
        <dbReference type="EMBL" id="KAJ8894436.1"/>
    </source>
</evidence>
<feature type="region of interest" description="Disordered" evidence="1">
    <location>
        <begin position="139"/>
        <end position="181"/>
    </location>
</feature>
<evidence type="ECO:0000256" key="1">
    <source>
        <dbReference type="SAM" id="MobiDB-lite"/>
    </source>
</evidence>
<sequence>MSSRAAWHEAARGLDAPRIRTLIGRARLWERILCLPGYTTGWQVSYRALTDERQSHMLLASVCGWSERLKRSPEYKGGGVTGDPREKPPTNGIVRHDFHVRKSGSDPGRGLNPVRLGVTRAGYPFDHRGPRAIGMSMEQRRNERVGETGDPRENPPTNAIARHDSHTRKSGVIRPGIDPGSPWWEVSGLTAQPSQPLYVRS</sequence>
<name>A0ABQ9ICS1_9NEOP</name>
<comment type="caution">
    <text evidence="2">The sequence shown here is derived from an EMBL/GenBank/DDBJ whole genome shotgun (WGS) entry which is preliminary data.</text>
</comment>
<gene>
    <name evidence="2" type="ORF">PR048_007090</name>
</gene>
<keyword evidence="3" id="KW-1185">Reference proteome</keyword>
<feature type="compositionally biased region" description="Basic and acidic residues" evidence="1">
    <location>
        <begin position="139"/>
        <end position="153"/>
    </location>
</feature>
<evidence type="ECO:0000313" key="3">
    <source>
        <dbReference type="Proteomes" id="UP001159363"/>
    </source>
</evidence>
<protein>
    <submittedName>
        <fullName evidence="2">Uncharacterized protein</fullName>
    </submittedName>
</protein>
<organism evidence="2 3">
    <name type="scientific">Dryococelus australis</name>
    <dbReference type="NCBI Taxonomy" id="614101"/>
    <lineage>
        <taxon>Eukaryota</taxon>
        <taxon>Metazoa</taxon>
        <taxon>Ecdysozoa</taxon>
        <taxon>Arthropoda</taxon>
        <taxon>Hexapoda</taxon>
        <taxon>Insecta</taxon>
        <taxon>Pterygota</taxon>
        <taxon>Neoptera</taxon>
        <taxon>Polyneoptera</taxon>
        <taxon>Phasmatodea</taxon>
        <taxon>Verophasmatodea</taxon>
        <taxon>Anareolatae</taxon>
        <taxon>Phasmatidae</taxon>
        <taxon>Eurycanthinae</taxon>
        <taxon>Dryococelus</taxon>
    </lineage>
</organism>
<accession>A0ABQ9ICS1</accession>